<reference evidence="13 14" key="1">
    <citation type="journal article" date="2019" name="Mol. Ecol. Resour.">
        <title>Chromosome-level genome assembly of Triplophysa tibetana, a fish adapted to the harsh high-altitude environment of the Tibetan Plateau.</title>
        <authorList>
            <person name="Yang X."/>
            <person name="Liu H."/>
            <person name="Ma Z."/>
            <person name="Zou Y."/>
            <person name="Zou M."/>
            <person name="Mao Y."/>
            <person name="Li X."/>
            <person name="Wang H."/>
            <person name="Chen T."/>
            <person name="Wang W."/>
            <person name="Yang R."/>
        </authorList>
    </citation>
    <scope>NUCLEOTIDE SEQUENCE [LARGE SCALE GENOMIC DNA]</scope>
    <source>
        <strain evidence="13">TTIB1903HZAU</strain>
        <tissue evidence="13">Muscle</tissue>
    </source>
</reference>
<dbReference type="GO" id="GO:0050840">
    <property type="term" value="F:extracellular matrix binding"/>
    <property type="evidence" value="ECO:0007669"/>
    <property type="project" value="TreeGrafter"/>
</dbReference>
<feature type="domain" description="Kazal-like" evidence="12">
    <location>
        <begin position="421"/>
        <end position="478"/>
    </location>
</feature>
<dbReference type="InterPro" id="IPR002350">
    <property type="entry name" value="Kazal_dom"/>
</dbReference>
<evidence type="ECO:0000256" key="5">
    <source>
        <dbReference type="ARBA" id="ARBA00022723"/>
    </source>
</evidence>
<dbReference type="FunFam" id="3.30.60.30:FF:000004">
    <property type="entry name" value="SPARC isoform 1"/>
    <property type="match status" value="1"/>
</dbReference>
<feature type="compositionally biased region" description="Basic residues" evidence="10">
    <location>
        <begin position="307"/>
        <end position="316"/>
    </location>
</feature>
<evidence type="ECO:0000256" key="1">
    <source>
        <dbReference type="ARBA" id="ARBA00004498"/>
    </source>
</evidence>
<feature type="compositionally biased region" description="Basic and acidic residues" evidence="10">
    <location>
        <begin position="36"/>
        <end position="50"/>
    </location>
</feature>
<comment type="similarity">
    <text evidence="2">Belongs to the SPARC family.</text>
</comment>
<feature type="region of interest" description="Disordered" evidence="10">
    <location>
        <begin position="29"/>
        <end position="188"/>
    </location>
</feature>
<feature type="signal peptide" evidence="11">
    <location>
        <begin position="1"/>
        <end position="21"/>
    </location>
</feature>
<organism evidence="13 14">
    <name type="scientific">Triplophysa tibetana</name>
    <dbReference type="NCBI Taxonomy" id="1572043"/>
    <lineage>
        <taxon>Eukaryota</taxon>
        <taxon>Metazoa</taxon>
        <taxon>Chordata</taxon>
        <taxon>Craniata</taxon>
        <taxon>Vertebrata</taxon>
        <taxon>Euteleostomi</taxon>
        <taxon>Actinopterygii</taxon>
        <taxon>Neopterygii</taxon>
        <taxon>Teleostei</taxon>
        <taxon>Ostariophysi</taxon>
        <taxon>Cypriniformes</taxon>
        <taxon>Nemacheilidae</taxon>
        <taxon>Triplophysa</taxon>
    </lineage>
</organism>
<dbReference type="InterPro" id="IPR001999">
    <property type="entry name" value="Osteonectin_CS"/>
</dbReference>
<dbReference type="PROSITE" id="PS51465">
    <property type="entry name" value="KAZAL_2"/>
    <property type="match status" value="1"/>
</dbReference>
<dbReference type="SMART" id="SM00280">
    <property type="entry name" value="KAZAL"/>
    <property type="match status" value="1"/>
</dbReference>
<dbReference type="Gene3D" id="3.30.60.30">
    <property type="match status" value="1"/>
</dbReference>
<keyword evidence="3" id="KW-0964">Secreted</keyword>
<dbReference type="InterPro" id="IPR015369">
    <property type="entry name" value="Follistatin/Osteonectin_EGF"/>
</dbReference>
<feature type="compositionally biased region" description="Basic and acidic residues" evidence="10">
    <location>
        <begin position="332"/>
        <end position="346"/>
    </location>
</feature>
<dbReference type="PROSITE" id="PS00018">
    <property type="entry name" value="EF_HAND_1"/>
    <property type="match status" value="1"/>
</dbReference>
<dbReference type="Pfam" id="PF10591">
    <property type="entry name" value="SPARC_Ca_bdg"/>
    <property type="match status" value="1"/>
</dbReference>
<evidence type="ECO:0000256" key="6">
    <source>
        <dbReference type="ARBA" id="ARBA00022729"/>
    </source>
</evidence>
<feature type="compositionally biased region" description="Basic and acidic residues" evidence="10">
    <location>
        <begin position="248"/>
        <end position="281"/>
    </location>
</feature>
<comment type="caution">
    <text evidence="13">The sequence shown here is derived from an EMBL/GenBank/DDBJ whole genome shotgun (WGS) entry which is preliminary data.</text>
</comment>
<gene>
    <name evidence="13" type="ORF">E1301_Tti009056</name>
</gene>
<protein>
    <submittedName>
        <fullName evidence="13">SPARC Osteonectin</fullName>
    </submittedName>
</protein>
<dbReference type="Gene3D" id="1.10.238.10">
    <property type="entry name" value="EF-hand"/>
    <property type="match status" value="1"/>
</dbReference>
<dbReference type="InterPro" id="IPR011992">
    <property type="entry name" value="EF-hand-dom_pair"/>
</dbReference>
<dbReference type="SUPFAM" id="SSF47473">
    <property type="entry name" value="EF-hand"/>
    <property type="match status" value="1"/>
</dbReference>
<feature type="compositionally biased region" description="Acidic residues" evidence="10">
    <location>
        <begin position="110"/>
        <end position="120"/>
    </location>
</feature>
<keyword evidence="4" id="KW-0272">Extracellular matrix</keyword>
<feature type="compositionally biased region" description="Acidic residues" evidence="10">
    <location>
        <begin position="160"/>
        <end position="172"/>
    </location>
</feature>
<evidence type="ECO:0000259" key="12">
    <source>
        <dbReference type="PROSITE" id="PS51465"/>
    </source>
</evidence>
<dbReference type="InterPro" id="IPR036058">
    <property type="entry name" value="Kazal_dom_sf"/>
</dbReference>
<dbReference type="FunFam" id="1.10.238.10:FF:000068">
    <property type="entry name" value="SPARC isoform 1"/>
    <property type="match status" value="1"/>
</dbReference>
<evidence type="ECO:0000256" key="3">
    <source>
        <dbReference type="ARBA" id="ARBA00022525"/>
    </source>
</evidence>
<proteinExistence type="inferred from homology"/>
<dbReference type="InterPro" id="IPR018247">
    <property type="entry name" value="EF_Hand_1_Ca_BS"/>
</dbReference>
<evidence type="ECO:0000256" key="9">
    <source>
        <dbReference type="ARBA" id="ARBA00023180"/>
    </source>
</evidence>
<keyword evidence="6 11" id="KW-0732">Signal</keyword>
<dbReference type="Pfam" id="PF07648">
    <property type="entry name" value="Kazal_2"/>
    <property type="match status" value="1"/>
</dbReference>
<keyword evidence="8" id="KW-1015">Disulfide bond</keyword>
<evidence type="ECO:0000256" key="8">
    <source>
        <dbReference type="ARBA" id="ARBA00023157"/>
    </source>
</evidence>
<evidence type="ECO:0000313" key="14">
    <source>
        <dbReference type="Proteomes" id="UP000324632"/>
    </source>
</evidence>
<comment type="subcellular location">
    <subcellularLocation>
        <location evidence="1">Secreted</location>
        <location evidence="1">Extracellular space</location>
        <location evidence="1">Extracellular matrix</location>
    </subcellularLocation>
</comment>
<dbReference type="SUPFAM" id="SSF57196">
    <property type="entry name" value="EGF/Laminin"/>
    <property type="match status" value="1"/>
</dbReference>
<evidence type="ECO:0000256" key="2">
    <source>
        <dbReference type="ARBA" id="ARBA00006404"/>
    </source>
</evidence>
<evidence type="ECO:0000256" key="4">
    <source>
        <dbReference type="ARBA" id="ARBA00022530"/>
    </source>
</evidence>
<feature type="chain" id="PRO_5022989363" evidence="11">
    <location>
        <begin position="22"/>
        <end position="628"/>
    </location>
</feature>
<dbReference type="AlphaFoldDB" id="A0A5A9PML4"/>
<dbReference type="EMBL" id="SOYY01000004">
    <property type="protein sequence ID" value="KAA0722196.1"/>
    <property type="molecule type" value="Genomic_DNA"/>
</dbReference>
<dbReference type="GO" id="GO:0005509">
    <property type="term" value="F:calcium ion binding"/>
    <property type="evidence" value="ECO:0007669"/>
    <property type="project" value="InterPro"/>
</dbReference>
<evidence type="ECO:0000256" key="11">
    <source>
        <dbReference type="SAM" id="SignalP"/>
    </source>
</evidence>
<dbReference type="PANTHER" id="PTHR13866">
    <property type="entry name" value="SPARC OSTEONECTIN"/>
    <property type="match status" value="1"/>
</dbReference>
<dbReference type="Proteomes" id="UP000324632">
    <property type="component" value="Chromosome 4"/>
</dbReference>
<dbReference type="InterPro" id="IPR003645">
    <property type="entry name" value="Fol_N"/>
</dbReference>
<name>A0A5A9PML4_9TELE</name>
<dbReference type="SUPFAM" id="SSF100895">
    <property type="entry name" value="Kazal-type serine protease inhibitors"/>
    <property type="match status" value="1"/>
</dbReference>
<evidence type="ECO:0000256" key="7">
    <source>
        <dbReference type="ARBA" id="ARBA00022837"/>
    </source>
</evidence>
<keyword evidence="7" id="KW-0106">Calcium</keyword>
<dbReference type="Pfam" id="PF09289">
    <property type="entry name" value="FOLN"/>
    <property type="match status" value="1"/>
</dbReference>
<dbReference type="PANTHER" id="PTHR13866:SF25">
    <property type="entry name" value="SPARC-LIKE 1"/>
    <property type="match status" value="1"/>
</dbReference>
<dbReference type="PROSITE" id="PS00612">
    <property type="entry name" value="OSTEONECTIN_1"/>
    <property type="match status" value="1"/>
</dbReference>
<dbReference type="InterPro" id="IPR019577">
    <property type="entry name" value="SPARC/Testican_Ca-bd-dom"/>
</dbReference>
<dbReference type="GO" id="GO:0005615">
    <property type="term" value="C:extracellular space"/>
    <property type="evidence" value="ECO:0007669"/>
    <property type="project" value="InterPro"/>
</dbReference>
<keyword evidence="14" id="KW-1185">Reference proteome</keyword>
<feature type="region of interest" description="Disordered" evidence="10">
    <location>
        <begin position="217"/>
        <end position="364"/>
    </location>
</feature>
<evidence type="ECO:0000256" key="10">
    <source>
        <dbReference type="SAM" id="MobiDB-lite"/>
    </source>
</evidence>
<feature type="compositionally biased region" description="Basic and acidic residues" evidence="10">
    <location>
        <begin position="121"/>
        <end position="159"/>
    </location>
</feature>
<evidence type="ECO:0000313" key="13">
    <source>
        <dbReference type="EMBL" id="KAA0722196.1"/>
    </source>
</evidence>
<dbReference type="GO" id="GO:0005518">
    <property type="term" value="F:collagen binding"/>
    <property type="evidence" value="ECO:0007669"/>
    <property type="project" value="TreeGrafter"/>
</dbReference>
<feature type="compositionally biased region" description="Basic and acidic residues" evidence="10">
    <location>
        <begin position="290"/>
        <end position="306"/>
    </location>
</feature>
<dbReference type="PROSITE" id="PS00613">
    <property type="entry name" value="OSTEONECTIN_2"/>
    <property type="match status" value="1"/>
</dbReference>
<accession>A0A5A9PML4</accession>
<keyword evidence="9" id="KW-0325">Glycoprotein</keyword>
<sequence length="628" mass="71998">MKNHLFLLCFLTAALSAYVQSKHHEKNLHVSNHNQTPERQHKPESVKPNDTEGSVLPTFLSFESSTQDKEDEDMSEIEITVSEGGEENTPLLLSEEALTELLEDSKEAEDLVEDDDDDDSPRESEAVKETENPKKEDVESRKVELNEANKNKGENKDDGTDIDSSTDSEIPMDLDYASDRDASQPLPVKLKDSRALNISTLDKEVEKMEDVIPTAMDYDSQQLSSSENSKEDIVEKQTVQDVSAEIQKTQEELTEPLHDSVNDKNNMGEKKTGENEKRDIFGEMDSILTSDKKVKKEKMQKNENGHGKGKGKKQQNKQHVEDMQNDQSSTFEAEHMQREDQEKQVDPTENTVQKPRKKNGKWSRLVGINPMQIKATMELYPDIRPTHRPSGQEVPADPCKSFRCKRGKTCKMNNDNKPTCVCQETSACPPSLNEFDHVCGTDNKTYDTSCQLFATKCSLEGTKKGHKLHLDYTGSCKFIAPCLETELVQFPLRMRDWLKNVLLQLYEHDSMSSGFLTAKQRIRVQKIYESERRLHEGDHLIELLLQDFEKNYNMYIYPVHWQFAQMDQHPSDRFLSHSELSPLRVPLVPMEHCTSVFFQKCDDDKDKLVSFREWCSCFGIKEGLHQLH</sequence>
<dbReference type="SMART" id="SM00274">
    <property type="entry name" value="FOLN"/>
    <property type="match status" value="1"/>
</dbReference>
<keyword evidence="5" id="KW-0479">Metal-binding</keyword>